<sequence length="121" mass="12378">MQIPVAGLTGLPRSINGWRRTVVAPGEPQEAEFGNSRRERRSGQRAGGGGHGEIKSRGAAELFCRPIRTRVGISGESGGGGGAADGGGDEEGGGEMLRFRRGHVSSDCVSGGEAVESARSS</sequence>
<accession>A0ABD3JEA2</accession>
<feature type="compositionally biased region" description="Gly residues" evidence="1">
    <location>
        <begin position="75"/>
        <end position="86"/>
    </location>
</feature>
<dbReference type="AlphaFoldDB" id="A0ABD3JEA2"/>
<protein>
    <submittedName>
        <fullName evidence="2">Uncharacterized protein</fullName>
    </submittedName>
</protein>
<comment type="caution">
    <text evidence="2">The sequence shown here is derived from an EMBL/GenBank/DDBJ whole genome shotgun (WGS) entry which is preliminary data.</text>
</comment>
<dbReference type="Proteomes" id="UP001634007">
    <property type="component" value="Unassembled WGS sequence"/>
</dbReference>
<gene>
    <name evidence="2" type="ORF">ACJRO7_030606</name>
</gene>
<evidence type="ECO:0000313" key="3">
    <source>
        <dbReference type="Proteomes" id="UP001634007"/>
    </source>
</evidence>
<keyword evidence="3" id="KW-1185">Reference proteome</keyword>
<organism evidence="2 3">
    <name type="scientific">Eucalyptus globulus</name>
    <name type="common">Tasmanian blue gum</name>
    <dbReference type="NCBI Taxonomy" id="34317"/>
    <lineage>
        <taxon>Eukaryota</taxon>
        <taxon>Viridiplantae</taxon>
        <taxon>Streptophyta</taxon>
        <taxon>Embryophyta</taxon>
        <taxon>Tracheophyta</taxon>
        <taxon>Spermatophyta</taxon>
        <taxon>Magnoliopsida</taxon>
        <taxon>eudicotyledons</taxon>
        <taxon>Gunneridae</taxon>
        <taxon>Pentapetalae</taxon>
        <taxon>rosids</taxon>
        <taxon>malvids</taxon>
        <taxon>Myrtales</taxon>
        <taxon>Myrtaceae</taxon>
        <taxon>Myrtoideae</taxon>
        <taxon>Eucalypteae</taxon>
        <taxon>Eucalyptus</taxon>
    </lineage>
</organism>
<evidence type="ECO:0000313" key="2">
    <source>
        <dbReference type="EMBL" id="KAL3725600.1"/>
    </source>
</evidence>
<dbReference type="EMBL" id="JBJKBG010000008">
    <property type="protein sequence ID" value="KAL3725600.1"/>
    <property type="molecule type" value="Genomic_DNA"/>
</dbReference>
<proteinExistence type="predicted"/>
<name>A0ABD3JEA2_EUCGL</name>
<evidence type="ECO:0000256" key="1">
    <source>
        <dbReference type="SAM" id="MobiDB-lite"/>
    </source>
</evidence>
<reference evidence="2 3" key="1">
    <citation type="submission" date="2024-11" db="EMBL/GenBank/DDBJ databases">
        <title>Chromosome-level genome assembly of Eucalyptus globulus Labill. provides insights into its genome evolution.</title>
        <authorList>
            <person name="Li X."/>
        </authorList>
    </citation>
    <scope>NUCLEOTIDE SEQUENCE [LARGE SCALE GENOMIC DNA]</scope>
    <source>
        <strain evidence="2">CL2024</strain>
        <tissue evidence="2">Fresh tender leaves</tissue>
    </source>
</reference>
<feature type="region of interest" description="Disordered" evidence="1">
    <location>
        <begin position="1"/>
        <end position="121"/>
    </location>
</feature>